<dbReference type="Gene3D" id="3.30.420.10">
    <property type="entry name" value="Ribonuclease H-like superfamily/Ribonuclease H"/>
    <property type="match status" value="2"/>
</dbReference>
<protein>
    <submittedName>
        <fullName evidence="2">Gypsy retrotransposon integrase-like protein 1</fullName>
    </submittedName>
</protein>
<dbReference type="SUPFAM" id="SSF53098">
    <property type="entry name" value="Ribonuclease H-like"/>
    <property type="match status" value="2"/>
</dbReference>
<proteinExistence type="predicted"/>
<evidence type="ECO:0000313" key="3">
    <source>
        <dbReference type="Proteomes" id="UP000257109"/>
    </source>
</evidence>
<dbReference type="Pfam" id="PF13456">
    <property type="entry name" value="RVT_3"/>
    <property type="match status" value="1"/>
</dbReference>
<sequence length="289" mass="33422">MAKYEACATGVLMAVEHQAKKLKVFGDSALVIYQLCGEWETCDSKLIPYHNYVIEMSECFDKITFYTVPKDENQTANALATLSSMLRVNQDQEITIHVWHQVKMAYYQHLDRDEADDKPWYHDIKEYLRKGAYSQGATENGKTTLRRLIVAFFLSGPVLYKRCTDLTLLHYMDDQEAKEIIGEVREGIFGYYWTKMESDCCQHVKRCLKCQVYANNIHVAPSALHNLTSPWPFSMWGLDIIEPIELKASNGHRFILVAIDYFMKWVEVASYANVIKSVVVKFIKKDIIC</sequence>
<dbReference type="InterPro" id="IPR012337">
    <property type="entry name" value="RNaseH-like_sf"/>
</dbReference>
<organism evidence="2 3">
    <name type="scientific">Mucuna pruriens</name>
    <name type="common">Velvet bean</name>
    <name type="synonym">Dolichos pruriens</name>
    <dbReference type="NCBI Taxonomy" id="157652"/>
    <lineage>
        <taxon>Eukaryota</taxon>
        <taxon>Viridiplantae</taxon>
        <taxon>Streptophyta</taxon>
        <taxon>Embryophyta</taxon>
        <taxon>Tracheophyta</taxon>
        <taxon>Spermatophyta</taxon>
        <taxon>Magnoliopsida</taxon>
        <taxon>eudicotyledons</taxon>
        <taxon>Gunneridae</taxon>
        <taxon>Pentapetalae</taxon>
        <taxon>rosids</taxon>
        <taxon>fabids</taxon>
        <taxon>Fabales</taxon>
        <taxon>Fabaceae</taxon>
        <taxon>Papilionoideae</taxon>
        <taxon>50 kb inversion clade</taxon>
        <taxon>NPAAA clade</taxon>
        <taxon>indigoferoid/millettioid clade</taxon>
        <taxon>Phaseoleae</taxon>
        <taxon>Mucuna</taxon>
    </lineage>
</organism>
<reference evidence="2" key="1">
    <citation type="submission" date="2018-05" db="EMBL/GenBank/DDBJ databases">
        <title>Draft genome of Mucuna pruriens seed.</title>
        <authorList>
            <person name="Nnadi N.E."/>
            <person name="Vos R."/>
            <person name="Hasami M.H."/>
            <person name="Devisetty U.K."/>
            <person name="Aguiy J.C."/>
        </authorList>
    </citation>
    <scope>NUCLEOTIDE SEQUENCE [LARGE SCALE GENOMIC DNA]</scope>
    <source>
        <strain evidence="2">JCA_2017</strain>
    </source>
</reference>
<dbReference type="Proteomes" id="UP000257109">
    <property type="component" value="Unassembled WGS sequence"/>
</dbReference>
<gene>
    <name evidence="2" type="primary">GIN1</name>
    <name evidence="2" type="ORF">CR513_41616</name>
</gene>
<dbReference type="GO" id="GO:0003676">
    <property type="term" value="F:nucleic acid binding"/>
    <property type="evidence" value="ECO:0007669"/>
    <property type="project" value="InterPro"/>
</dbReference>
<feature type="domain" description="RNase H type-1" evidence="1">
    <location>
        <begin position="1"/>
        <end position="81"/>
    </location>
</feature>
<dbReference type="GO" id="GO:0004523">
    <property type="term" value="F:RNA-DNA hybrid ribonuclease activity"/>
    <property type="evidence" value="ECO:0007669"/>
    <property type="project" value="InterPro"/>
</dbReference>
<comment type="caution">
    <text evidence="2">The sequence shown here is derived from an EMBL/GenBank/DDBJ whole genome shotgun (WGS) entry which is preliminary data.</text>
</comment>
<evidence type="ECO:0000313" key="2">
    <source>
        <dbReference type="EMBL" id="RDX78140.1"/>
    </source>
</evidence>
<dbReference type="PANTHER" id="PTHR48475">
    <property type="entry name" value="RIBONUCLEASE H"/>
    <property type="match status" value="1"/>
</dbReference>
<keyword evidence="3" id="KW-1185">Reference proteome</keyword>
<dbReference type="EMBL" id="QJKJ01008953">
    <property type="protein sequence ID" value="RDX78140.1"/>
    <property type="molecule type" value="Genomic_DNA"/>
</dbReference>
<name>A0A371FIS1_MUCPR</name>
<dbReference type="AlphaFoldDB" id="A0A371FIS1"/>
<evidence type="ECO:0000259" key="1">
    <source>
        <dbReference type="Pfam" id="PF13456"/>
    </source>
</evidence>
<dbReference type="InterPro" id="IPR036397">
    <property type="entry name" value="RNaseH_sf"/>
</dbReference>
<dbReference type="PANTHER" id="PTHR48475:SF1">
    <property type="entry name" value="RNASE H TYPE-1 DOMAIN-CONTAINING PROTEIN"/>
    <property type="match status" value="1"/>
</dbReference>
<feature type="non-terminal residue" evidence="2">
    <location>
        <position position="1"/>
    </location>
</feature>
<dbReference type="InterPro" id="IPR002156">
    <property type="entry name" value="RNaseH_domain"/>
</dbReference>
<accession>A0A371FIS1</accession>
<dbReference type="OrthoDB" id="654211at2759"/>